<comment type="caution">
    <text evidence="1">The sequence shown here is derived from an EMBL/GenBank/DDBJ whole genome shotgun (WGS) entry which is preliminary data.</text>
</comment>
<organism evidence="1 2">
    <name type="scientific">Hibiscus sabdariffa</name>
    <name type="common">roselle</name>
    <dbReference type="NCBI Taxonomy" id="183260"/>
    <lineage>
        <taxon>Eukaryota</taxon>
        <taxon>Viridiplantae</taxon>
        <taxon>Streptophyta</taxon>
        <taxon>Embryophyta</taxon>
        <taxon>Tracheophyta</taxon>
        <taxon>Spermatophyta</taxon>
        <taxon>Magnoliopsida</taxon>
        <taxon>eudicotyledons</taxon>
        <taxon>Gunneridae</taxon>
        <taxon>Pentapetalae</taxon>
        <taxon>rosids</taxon>
        <taxon>malvids</taxon>
        <taxon>Malvales</taxon>
        <taxon>Malvaceae</taxon>
        <taxon>Malvoideae</taxon>
        <taxon>Hibiscus</taxon>
    </lineage>
</organism>
<reference evidence="1 2" key="1">
    <citation type="journal article" date="2024" name="G3 (Bethesda)">
        <title>Genome assembly of Hibiscus sabdariffa L. provides insights into metabolisms of medicinal natural products.</title>
        <authorList>
            <person name="Kim T."/>
        </authorList>
    </citation>
    <scope>NUCLEOTIDE SEQUENCE [LARGE SCALE GENOMIC DNA]</scope>
    <source>
        <strain evidence="1">TK-2024</strain>
        <tissue evidence="1">Old leaves</tissue>
    </source>
</reference>
<proteinExistence type="predicted"/>
<sequence length="91" mass="10338">MMKGEDEWLYSCCRYAIPGALSHGQGELPFSFSLPILSSKSMNTIIQDFHTTDICGSKYPWFLMQTGSTKVASCRAYARKTHERSILLYSF</sequence>
<accession>A0ABR2U328</accession>
<gene>
    <name evidence="1" type="ORF">V6N11_072191</name>
</gene>
<dbReference type="EMBL" id="JBBPBN010000003">
    <property type="protein sequence ID" value="KAK9043867.1"/>
    <property type="molecule type" value="Genomic_DNA"/>
</dbReference>
<protein>
    <submittedName>
        <fullName evidence="1">Uncharacterized protein</fullName>
    </submittedName>
</protein>
<evidence type="ECO:0000313" key="1">
    <source>
        <dbReference type="EMBL" id="KAK9043867.1"/>
    </source>
</evidence>
<evidence type="ECO:0000313" key="2">
    <source>
        <dbReference type="Proteomes" id="UP001396334"/>
    </source>
</evidence>
<keyword evidence="2" id="KW-1185">Reference proteome</keyword>
<dbReference type="Proteomes" id="UP001396334">
    <property type="component" value="Unassembled WGS sequence"/>
</dbReference>
<name>A0ABR2U328_9ROSI</name>